<evidence type="ECO:0000313" key="3">
    <source>
        <dbReference type="Proteomes" id="UP001060070"/>
    </source>
</evidence>
<dbReference type="AlphaFoldDB" id="A0AB38TKA2"/>
<evidence type="ECO:0000313" key="2">
    <source>
        <dbReference type="EMBL" id="UTU54913.1"/>
    </source>
</evidence>
<protein>
    <submittedName>
        <fullName evidence="2">Uncharacterized protein</fullName>
    </submittedName>
</protein>
<proteinExistence type="predicted"/>
<dbReference type="InterPro" id="IPR038570">
    <property type="entry name" value="HicA_sf"/>
</dbReference>
<accession>A0AB38TKA2</accession>
<dbReference type="EMBL" id="CP088147">
    <property type="protein sequence ID" value="UTU54913.1"/>
    <property type="molecule type" value="Genomic_DNA"/>
</dbReference>
<dbReference type="Gene3D" id="3.30.920.30">
    <property type="entry name" value="Hypothetical protein"/>
    <property type="match status" value="1"/>
</dbReference>
<gene>
    <name evidence="2" type="ORF">LRP29_22600</name>
</gene>
<name>A0AB38TKA2_9HYPH</name>
<keyword evidence="3" id="KW-1185">Reference proteome</keyword>
<dbReference type="RefSeq" id="WP_245265364.1">
    <property type="nucleotide sequence ID" value="NZ_CP088147.1"/>
</dbReference>
<feature type="region of interest" description="Disordered" evidence="1">
    <location>
        <begin position="1"/>
        <end position="25"/>
    </location>
</feature>
<dbReference type="Proteomes" id="UP001060070">
    <property type="component" value="Chromosome"/>
</dbReference>
<organism evidence="2 3">
    <name type="scientific">Mesorhizobium ciceri</name>
    <dbReference type="NCBI Taxonomy" id="39645"/>
    <lineage>
        <taxon>Bacteria</taxon>
        <taxon>Pseudomonadati</taxon>
        <taxon>Pseudomonadota</taxon>
        <taxon>Alphaproteobacteria</taxon>
        <taxon>Hyphomicrobiales</taxon>
        <taxon>Phyllobacteriaceae</taxon>
        <taxon>Mesorhizobium</taxon>
    </lineage>
</organism>
<reference evidence="2 3" key="1">
    <citation type="journal article" date="2022" name="Microbiol. Resour. Announc.">
        <title>Complete Genome Sequence of Mesorhizobium ciceri Strain R30, a Rhizobium Used as a Commercial Inoculant for Chickpea in Argentina.</title>
        <authorList>
            <person name="Foresto E."/>
            <person name="Revale S."/>
            <person name="Primo E."/>
            <person name="Nievas F."/>
            <person name="Carezzano E."/>
            <person name="Puente M."/>
            <person name="Alzari P."/>
            <person name="Mart M."/>
            <person name="Ben-Assaya M."/>
            <person name="Mornico D."/>
            <person name="Santoro M."/>
            <person name="Mart F."/>
            <person name="Giordano W."/>
            <person name="Bogino P."/>
        </authorList>
    </citation>
    <scope>NUCLEOTIDE SEQUENCE [LARGE SCALE GENOMIC DNA]</scope>
    <source>
        <strain evidence="2 3">R30</strain>
    </source>
</reference>
<evidence type="ECO:0000256" key="1">
    <source>
        <dbReference type="SAM" id="MobiDB-lite"/>
    </source>
</evidence>
<sequence length="25" mass="2585">MAGKPSEEVAPGTLNSILKQSGLKE</sequence>